<evidence type="ECO:0000256" key="1">
    <source>
        <dbReference type="SAM" id="MobiDB-lite"/>
    </source>
</evidence>
<feature type="domain" description="Synaptonemal complex protein 2 Spt16M-like" evidence="2">
    <location>
        <begin position="298"/>
        <end position="381"/>
    </location>
</feature>
<dbReference type="Pfam" id="PF18584">
    <property type="entry name" value="SYCP2_SLD"/>
    <property type="match status" value="1"/>
</dbReference>
<feature type="region of interest" description="Disordered" evidence="1">
    <location>
        <begin position="1372"/>
        <end position="1431"/>
    </location>
</feature>
<feature type="region of interest" description="Disordered" evidence="1">
    <location>
        <begin position="1448"/>
        <end position="1468"/>
    </location>
</feature>
<dbReference type="Proteomes" id="UP001148838">
    <property type="component" value="Unassembled WGS sequence"/>
</dbReference>
<accession>A0ABQ8T5X9</accession>
<keyword evidence="4" id="KW-1185">Reference proteome</keyword>
<dbReference type="InterPro" id="IPR040560">
    <property type="entry name" value="SYCP2_SLD"/>
</dbReference>
<comment type="caution">
    <text evidence="3">The sequence shown here is derived from an EMBL/GenBank/DDBJ whole genome shotgun (WGS) entry which is preliminary data.</text>
</comment>
<organism evidence="3 4">
    <name type="scientific">Periplaneta americana</name>
    <name type="common">American cockroach</name>
    <name type="synonym">Blatta americana</name>
    <dbReference type="NCBI Taxonomy" id="6978"/>
    <lineage>
        <taxon>Eukaryota</taxon>
        <taxon>Metazoa</taxon>
        <taxon>Ecdysozoa</taxon>
        <taxon>Arthropoda</taxon>
        <taxon>Hexapoda</taxon>
        <taxon>Insecta</taxon>
        <taxon>Pterygota</taxon>
        <taxon>Neoptera</taxon>
        <taxon>Polyneoptera</taxon>
        <taxon>Dictyoptera</taxon>
        <taxon>Blattodea</taxon>
        <taxon>Blattoidea</taxon>
        <taxon>Blattidae</taxon>
        <taxon>Blattinae</taxon>
        <taxon>Periplaneta</taxon>
    </lineage>
</organism>
<feature type="compositionally biased region" description="Basic and acidic residues" evidence="1">
    <location>
        <begin position="1448"/>
        <end position="1457"/>
    </location>
</feature>
<dbReference type="EMBL" id="JAJSOF020000015">
    <property type="protein sequence ID" value="KAJ4441439.1"/>
    <property type="molecule type" value="Genomic_DNA"/>
</dbReference>
<reference evidence="3 4" key="1">
    <citation type="journal article" date="2022" name="Allergy">
        <title>Genome assembly and annotation of Periplaneta americana reveal a comprehensive cockroach allergen profile.</title>
        <authorList>
            <person name="Wang L."/>
            <person name="Xiong Q."/>
            <person name="Saelim N."/>
            <person name="Wang L."/>
            <person name="Nong W."/>
            <person name="Wan A.T."/>
            <person name="Shi M."/>
            <person name="Liu X."/>
            <person name="Cao Q."/>
            <person name="Hui J.H.L."/>
            <person name="Sookrung N."/>
            <person name="Leung T.F."/>
            <person name="Tungtrongchitr A."/>
            <person name="Tsui S.K.W."/>
        </authorList>
    </citation>
    <scope>NUCLEOTIDE SEQUENCE [LARGE SCALE GENOMIC DNA]</scope>
    <source>
        <strain evidence="3">PWHHKU_190912</strain>
    </source>
</reference>
<feature type="compositionally biased region" description="Polar residues" evidence="1">
    <location>
        <begin position="1372"/>
        <end position="1394"/>
    </location>
</feature>
<feature type="compositionally biased region" description="Polar residues" evidence="1">
    <location>
        <begin position="461"/>
        <end position="474"/>
    </location>
</feature>
<sequence>MEKNGACEMDRRIRNEAVLEKVGEERMILKLIKKRKRNCLGHWLRRNCPLKDALEGMVEKEKLSMDSFFDSLKLSAFAENDLRIVNTIQNGNFNIHIDTINSLRKIVEKTTLASDSAVGVDGVQSVLNCLQHICNQDKKNKRRTVLTEEKLDGIGALLEASPNKSVSHVAAQISSLKHSHVKTSVVKILSQPILKITLNEIIPVTERRNIIDSFSVILSHSSRIIRREIAHTLHHQLSLLPQLLFTCGDYNFQAYILELIFRFISVKEDRQFLCASFKDYPEIEKAFVSTSFKDFDPDINYKEFWIDFNKGSKSISISYDGSFPEDDTMKNSWEVISIPCSFVKRAMIEDRQDKAELRSLRTLILEMGNINQKDAHQFLLSARRVMIIFEQSSTMQSLVDKVLPSLFGEIFSQDTSNMRKSKINDTSSSNELRQSQRSLFRRAAKGRNAARTNVIKIQTPLEPQSSDEANSAGTTPDPGKDLKEILEAHSLETFQKTPAAPILLSPELSCISEEKSQLSEEVQKSQLSKTANHNENIGTVSYPYISENRDAEIDDRGEKKQLNKIETEHKLKGRYSESRPVAVFCNKEAEENGSKHSDDKITRNVEQISKAKPRVCVSRIHRIDNSIVQNYISSYKKVYSEQHLDSPDLRVEKENTRLKNVQGLNNVSGNNSCLDIDLRKCNSKTNKSEYTESSRRTSVPHSVSVTNETNIFSLERSKELIQNFDRQTEAPVQNETIADIKQTASSSTVLKVIPSVKEKKEVETTVSIDESLEISSAEERKKSPISINTSREKDTSKIEKRDENIDGVCETKCSISSFKETVNTEENKRLIESPVKDDILPTLEPEITKDVVINVKKSVRKCQISAQKTNMKKDSFVEKSMRKTTSKRSTKSCRKQPVQISRLEEKSAVQITGSEEKNCDKTVKNNRQCEMHSPPVMEAGITSDFESSKNKNMTANAENYQMSEENISEKLFLLVENNIQKTAPKIPRKLCDKQSAQSSHLEKKSVALKPSSKSENICNKQVLDYTIQSKSSCIKPDPRSSECQGDASVINSNEVFYTEKSDIISNNTYSEDEICSRVTDKLNKRKNTEINVKNVQLYKADIIKLSENRSQELCLDRLQRNITEIPQIRVESVVSSDHPQKCSELSYCRNLNASVATNLENGLLSTYKDNISRENSVSNKNDTGTKTSFPSKLEIEKCENKIVKNPHTVYNKGNSANANHSSLQDITVNKKITSSSSAIKIQELLSEWNSSDDENITDNVPIVQNSSHKKMNTIVTKSNLDTGTQKYQKSPLLSHLLTVGKKLLNENEVQCASAVLNTKAEFNVSNVNTTRGGSATDTRQSYKLGTDISNLSHCSDSDISYLQETRRTNTNTVSSVDISDNLSKNQSVNENIKTPSRKRRLYSASNSPEVPEIESFDDTSHDPSWSPAASKARFSKWRKRKLLSERKSSKIKAAVEKPRRRSRQTKTTEQVLALCQESEQQKDIFQINSQQQETAVSQATRFFSKPLSGRWQVRYMEKFKKRNEEEMKKEMETDTTGTKSVYSDFDADSDSASWFEPTKPKPLHSVQKPKITYEKKNRIMFPSKGRKKSCKFNKTNKMLEAKVDNFKNKKISEMVLSIKRDSFKIENVLKRDTKSKNCDFDVFRDDGNVNEDTGTQGGALSEINFLQGINSETVASDSESLPSLIIEIDEKKCGEINQVSYPILMEEPDIDMNFDSVSAFHENENTMEKEKYLSSLTEDNKKKVNINDLSKVGEIKITSKRKKEKHLSSNNVTYFPSPEVYAENIEKDAPATIIPESLKMQEFCDQASLEKNIQCGSKEFSILSCNNETERDISSVTRKKNKTLNKRKYSDKNSRKIKDNCKQAVDIEVMYEVAEDERPEINSTPSHCVRNNNDTKIASENNSNYLLSDTNLDYGSSEKTFEDDLNEFLEQFTDNVTENIDLHEQIKCNDKSKHNKTNTKVLEGTENEMGGKPKRKTRKHNTNIVSTLKNDMDCEGHCPQTSISPVKPVKKLEQLDVLRPLSLSIQSPVKRIEESNACSPLSHSMDYSSFVDDDCLSFSKNVKYDAYTSSNSSIFEGFEIQNSMEHFEDSHKRGEKPILLSQNSVYTCKEIKSASSLHVSSCLKGTRDTLCPSKKSPISVRRQDYVDLASPLHVSKEVSQSSKLLHIDTEPFKPITSLVANLSKSKSSKKNLSSNVTLEEISQDDILPSRQKSQTNVESATYLIHSDIRTNGTDIKETNGDRSLKRKLKKKNDFVKIISPSKSKTKKIQEISEINDESLVDAYDSSHVMELTEENFDFIFTTSTPWTILNTGTQKKGSLTDFTGTYTQMIEDNFKKSFKEGSKKRRLRWAGHVARMGEPRNAYRGLVGRPEGKRPLGRPRRRWEDNIKMDLREVGYDDREWINLAQDRDRWRAYVRAAMSLRVP</sequence>
<protein>
    <recommendedName>
        <fullName evidence="2">Synaptonemal complex protein 2 Spt16M-like domain-containing protein</fullName>
    </recommendedName>
</protein>
<proteinExistence type="predicted"/>
<name>A0ABQ8T5X9_PERAM</name>
<gene>
    <name evidence="3" type="ORF">ANN_11294</name>
</gene>
<evidence type="ECO:0000259" key="2">
    <source>
        <dbReference type="Pfam" id="PF18584"/>
    </source>
</evidence>
<feature type="region of interest" description="Disordered" evidence="1">
    <location>
        <begin position="442"/>
        <end position="481"/>
    </location>
</feature>
<feature type="compositionally biased region" description="Basic and acidic residues" evidence="1">
    <location>
        <begin position="790"/>
        <end position="799"/>
    </location>
</feature>
<evidence type="ECO:0000313" key="3">
    <source>
        <dbReference type="EMBL" id="KAJ4441439.1"/>
    </source>
</evidence>
<feature type="region of interest" description="Disordered" evidence="1">
    <location>
        <begin position="777"/>
        <end position="799"/>
    </location>
</feature>
<evidence type="ECO:0000313" key="4">
    <source>
        <dbReference type="Proteomes" id="UP001148838"/>
    </source>
</evidence>